<gene>
    <name evidence="2" type="ORF">HV832_09360</name>
</gene>
<evidence type="ECO:0000313" key="3">
    <source>
        <dbReference type="Proteomes" id="UP000588051"/>
    </source>
</evidence>
<dbReference type="EMBL" id="JABXYJ010000005">
    <property type="protein sequence ID" value="NVO78038.1"/>
    <property type="molecule type" value="Genomic_DNA"/>
</dbReference>
<name>A0A850QFF0_9BURK</name>
<keyword evidence="3" id="KW-1185">Reference proteome</keyword>
<protein>
    <submittedName>
        <fullName evidence="2">Lipid A deacylase LpxR family protein</fullName>
    </submittedName>
</protein>
<feature type="chain" id="PRO_5032648572" evidence="1">
    <location>
        <begin position="19"/>
        <end position="309"/>
    </location>
</feature>
<dbReference type="Pfam" id="PF09982">
    <property type="entry name" value="LpxR"/>
    <property type="match status" value="1"/>
</dbReference>
<dbReference type="InterPro" id="IPR018707">
    <property type="entry name" value="LpxR"/>
</dbReference>
<sequence>MAVLVCSPLWLGCATVLAADSDTVISWQEMQQVRTEGKSVWQLEIENDSLLLNRDDRYYTSGIHLQQTSYLRSDLEVSEYGWRFGQDLYTPTDIKLPPAQIPAIDHPYTGWLYAGMFHQKTAATGRSWRVGLDLGCIGHCAGGEWTQNHLHRLIQQPLPQGWSTQYRSEFGAILSGEYSPGRLLPFSGTDLTPRIKARFGNVITDASAQLEFRTGRLNALPYQPASYGFARIAASAIGYNATIEGGYFNREIPKVHAKHSGGEIEAGYLWQSDRYVLSASIIRRANEIKEVSNAVGAQNFVRLQFSCMM</sequence>
<evidence type="ECO:0000313" key="2">
    <source>
        <dbReference type="EMBL" id="NVO78038.1"/>
    </source>
</evidence>
<feature type="signal peptide" evidence="1">
    <location>
        <begin position="1"/>
        <end position="18"/>
    </location>
</feature>
<proteinExistence type="predicted"/>
<dbReference type="Proteomes" id="UP000588051">
    <property type="component" value="Unassembled WGS sequence"/>
</dbReference>
<keyword evidence="1" id="KW-0732">Signal</keyword>
<organism evidence="2 3">
    <name type="scientific">Undibacterium oligocarboniphilum</name>
    <dbReference type="NCBI Taxonomy" id="666702"/>
    <lineage>
        <taxon>Bacteria</taxon>
        <taxon>Pseudomonadati</taxon>
        <taxon>Pseudomonadota</taxon>
        <taxon>Betaproteobacteria</taxon>
        <taxon>Burkholderiales</taxon>
        <taxon>Oxalobacteraceae</taxon>
        <taxon>Undibacterium</taxon>
    </lineage>
</organism>
<comment type="caution">
    <text evidence="2">The sequence shown here is derived from an EMBL/GenBank/DDBJ whole genome shotgun (WGS) entry which is preliminary data.</text>
</comment>
<dbReference type="Gene3D" id="2.40.128.140">
    <property type="entry name" value="Outer membrane protein"/>
    <property type="match status" value="1"/>
</dbReference>
<evidence type="ECO:0000256" key="1">
    <source>
        <dbReference type="SAM" id="SignalP"/>
    </source>
</evidence>
<accession>A0A850QFF0</accession>
<dbReference type="InterPro" id="IPR037107">
    <property type="entry name" value="Put_OMP_sf"/>
</dbReference>
<dbReference type="AlphaFoldDB" id="A0A850QFF0"/>
<dbReference type="RefSeq" id="WP_176803562.1">
    <property type="nucleotide sequence ID" value="NZ_JABXYJ010000005.1"/>
</dbReference>
<reference evidence="2 3" key="1">
    <citation type="submission" date="2020-06" db="EMBL/GenBank/DDBJ databases">
        <authorList>
            <person name="Qiu C."/>
            <person name="Liu Z."/>
        </authorList>
    </citation>
    <scope>NUCLEOTIDE SEQUENCE [LARGE SCALE GENOMIC DNA]</scope>
    <source>
        <strain evidence="2 3">EM 1</strain>
    </source>
</reference>